<name>A0A6C0EDK1_9ZZZZ</name>
<dbReference type="Gene3D" id="3.40.50.2000">
    <property type="entry name" value="Glycogen Phosphorylase B"/>
    <property type="match status" value="1"/>
</dbReference>
<keyword evidence="2" id="KW-0808">Transferase</keyword>
<evidence type="ECO:0000256" key="1">
    <source>
        <dbReference type="ARBA" id="ARBA00004922"/>
    </source>
</evidence>
<dbReference type="Pfam" id="PF13844">
    <property type="entry name" value="Glyco_transf_41"/>
    <property type="match status" value="1"/>
</dbReference>
<dbReference type="EMBL" id="MN739820">
    <property type="protein sequence ID" value="QHT27246.1"/>
    <property type="molecule type" value="Genomic_DNA"/>
</dbReference>
<protein>
    <recommendedName>
        <fullName evidence="5">O-GlcNAc transferase C-terminal domain-containing protein</fullName>
    </recommendedName>
</protein>
<dbReference type="GO" id="GO:0006493">
    <property type="term" value="P:protein O-linked glycosylation"/>
    <property type="evidence" value="ECO:0007669"/>
    <property type="project" value="TreeGrafter"/>
</dbReference>
<dbReference type="PANTHER" id="PTHR44998:SF1">
    <property type="entry name" value="UDP-N-ACETYLGLUCOSAMINE--PEPTIDE N-ACETYLGLUCOSAMINYLTRANSFERASE 110 KDA SUBUNIT"/>
    <property type="match status" value="1"/>
</dbReference>
<dbReference type="GO" id="GO:0016757">
    <property type="term" value="F:glycosyltransferase activity"/>
    <property type="evidence" value="ECO:0007669"/>
    <property type="project" value="TreeGrafter"/>
</dbReference>
<evidence type="ECO:0000256" key="4">
    <source>
        <dbReference type="ARBA" id="ARBA00022803"/>
    </source>
</evidence>
<feature type="domain" description="O-GlcNAc transferase C-terminal" evidence="5">
    <location>
        <begin position="853"/>
        <end position="1019"/>
    </location>
</feature>
<evidence type="ECO:0000256" key="2">
    <source>
        <dbReference type="ARBA" id="ARBA00022679"/>
    </source>
</evidence>
<dbReference type="PANTHER" id="PTHR44998">
    <property type="match status" value="1"/>
</dbReference>
<evidence type="ECO:0000256" key="3">
    <source>
        <dbReference type="ARBA" id="ARBA00022737"/>
    </source>
</evidence>
<dbReference type="AlphaFoldDB" id="A0A6C0EDK1"/>
<dbReference type="Gene3D" id="3.40.50.11380">
    <property type="match status" value="1"/>
</dbReference>
<dbReference type="InterPro" id="IPR029489">
    <property type="entry name" value="OGT/SEC/SPY_C"/>
</dbReference>
<reference evidence="6" key="1">
    <citation type="journal article" date="2020" name="Nature">
        <title>Giant virus diversity and host interactions through global metagenomics.</title>
        <authorList>
            <person name="Schulz F."/>
            <person name="Roux S."/>
            <person name="Paez-Espino D."/>
            <person name="Jungbluth S."/>
            <person name="Walsh D.A."/>
            <person name="Denef V.J."/>
            <person name="McMahon K.D."/>
            <person name="Konstantinidis K.T."/>
            <person name="Eloe-Fadrosh E.A."/>
            <person name="Kyrpides N.C."/>
            <person name="Woyke T."/>
        </authorList>
    </citation>
    <scope>NUCLEOTIDE SEQUENCE</scope>
    <source>
        <strain evidence="6">GVMAG-M-3300023179-2</strain>
    </source>
</reference>
<comment type="pathway">
    <text evidence="1">Protein modification; protein glycosylation.</text>
</comment>
<sequence length="1050" mass="125813">MKELYLIFKKNINNYQEYLNYILYYFKDFEIQIVEINQLQIIEKKDIIFFDENYHPFKDRINLINSIQDDFYYLSTDKKIYYVSKDNYNFNNNYLDIKQINQYLEIFDINEKYNYIDHEENIDYKILNLQDLLIFIKLKKENKLIHLYNKEISIKIIDDYINNRYVNKKLYNQIIIIDDYNINNFNLKLLDFECSRYTLFINIKYLNFDNEFLLLSIINKIKYGNINLTSETKIPNKTILSIFFIKNYIDIQIILNNILLYYEYIVFNLNEINNNTELYNKYLKHYNAIINNDIIIIPTFNFLKMNILNIDDLKINKTQFYDLIKSAIINDSSLNYYINDKKYKKSNLLIEDNYDICEKILFNIKDYKTLLNYINKKIDKTYDFVQTNILYVKKITAAILTQKEDILNEELLGILNCFNEIEQLKDIELLVNTTKFEKIKKSINLKIFEKLIDNKSEDYNLISMYIFKILFSQITSEDMIIIINKLNSNKLILDQIDKHKLLVLLLKNLIHMIDKIDVINLINLFIKDNYNIENIESIDNFLELYNIINEDIKLIKDNIESNNNIIYIQTNQFNNNNKNNSNINEFNKNIFLMLIITIITKFDVYYKSFEDYIIARDKIYNNLIYLKDKINIISNNINLNQIVSFNINNFHLSYQGVSSKKIFEKKCEIFRMLCPDLNYKINTNFTNKKIKILFHGSQLNRIHSVYKDRHQIINQLSLDSKFDVYYSTFDPLFLDVKFTFGNAKHIILPLNLNDIKNIISNMKLDIIIYCEIGMEPFTYFMSFMKLAKIQCNTWGHSDTSGIDTIDYFFSSKLYELDYEKAQKHYSEKLILQNSLCTHYIDPLKKYNIQNFINRNKCGFTDEVIIYFCAQSLFKFNPLFDDYLIQILNKVDNAILIMSNSNEKNKFIERFNNKNITARIHFFPGMNHYDYMNLMYNSDIILDVYPFGGCNSSLEAFSMNKVIVTQPSDMINGRFTTGFYKKMQLNKYICKSKDEYIKFAIKLGKNKNYRLSIEKLIKNKKNILFSDNESIQEWKDDLINIINNKKIKQTN</sequence>
<evidence type="ECO:0000313" key="6">
    <source>
        <dbReference type="EMBL" id="QHT27246.1"/>
    </source>
</evidence>
<keyword evidence="4" id="KW-0802">TPR repeat</keyword>
<evidence type="ECO:0000259" key="5">
    <source>
        <dbReference type="Pfam" id="PF13844"/>
    </source>
</evidence>
<organism evidence="6">
    <name type="scientific">viral metagenome</name>
    <dbReference type="NCBI Taxonomy" id="1070528"/>
    <lineage>
        <taxon>unclassified sequences</taxon>
        <taxon>metagenomes</taxon>
        <taxon>organismal metagenomes</taxon>
    </lineage>
</organism>
<accession>A0A6C0EDK1</accession>
<keyword evidence="3" id="KW-0677">Repeat</keyword>
<proteinExistence type="predicted"/>
<dbReference type="SUPFAM" id="SSF53756">
    <property type="entry name" value="UDP-Glycosyltransferase/glycogen phosphorylase"/>
    <property type="match status" value="1"/>
</dbReference>